<dbReference type="Gene3D" id="1.10.10.10">
    <property type="entry name" value="Winged helix-like DNA-binding domain superfamily/Winged helix DNA-binding domain"/>
    <property type="match status" value="1"/>
</dbReference>
<evidence type="ECO:0000313" key="2">
    <source>
        <dbReference type="EMBL" id="QIZ09369.1"/>
    </source>
</evidence>
<dbReference type="Gene3D" id="3.90.75.20">
    <property type="match status" value="1"/>
</dbReference>
<dbReference type="Proteomes" id="UP000501868">
    <property type="component" value="Chromosome"/>
</dbReference>
<dbReference type="EMBL" id="CP051128">
    <property type="protein sequence ID" value="QIZ09369.1"/>
    <property type="molecule type" value="Genomic_DNA"/>
</dbReference>
<protein>
    <recommendedName>
        <fullName evidence="1">HNH nuclease domain-containing protein</fullName>
    </recommendedName>
</protein>
<dbReference type="SMART" id="SM00507">
    <property type="entry name" value="HNHc"/>
    <property type="match status" value="1"/>
</dbReference>
<dbReference type="SUPFAM" id="SSF54060">
    <property type="entry name" value="His-Me finger endonucleases"/>
    <property type="match status" value="1"/>
</dbReference>
<dbReference type="InterPro" id="IPR044925">
    <property type="entry name" value="His-Me_finger_sf"/>
</dbReference>
<reference evidence="2 3" key="2">
    <citation type="submission" date="2020-04" db="EMBL/GenBank/DDBJ databases">
        <authorList>
            <person name="Fomenkov A."/>
            <person name="Anton B.P."/>
            <person name="Roberts R.J."/>
        </authorList>
    </citation>
    <scope>NUCLEOTIDE SEQUENCE [LARGE SCALE GENOMIC DNA]</scope>
    <source>
        <strain evidence="2 3">S2</strain>
    </source>
</reference>
<accession>A0A6H1P718</accession>
<name>A0A6H1P718_PRIMG</name>
<gene>
    <name evidence="2" type="ORF">HFZ78_23930</name>
</gene>
<reference evidence="2 3" key="1">
    <citation type="submission" date="2020-04" db="EMBL/GenBank/DDBJ databases">
        <title>Genome-Wide Identification of 5-Methylcytosine Sites in Bacterial Genomes By High-Throughput Sequencing of MspJI Restriction Fragments.</title>
        <authorList>
            <person name="Wu V."/>
        </authorList>
    </citation>
    <scope>NUCLEOTIDE SEQUENCE [LARGE SCALE GENOMIC DNA]</scope>
    <source>
        <strain evidence="2 3">S2</strain>
    </source>
</reference>
<dbReference type="AlphaFoldDB" id="A0A6H1P718"/>
<dbReference type="InterPro" id="IPR003615">
    <property type="entry name" value="HNH_nuc"/>
</dbReference>
<dbReference type="InterPro" id="IPR036388">
    <property type="entry name" value="WH-like_DNA-bd_sf"/>
</dbReference>
<dbReference type="InterPro" id="IPR010902">
    <property type="entry name" value="NUMOD4"/>
</dbReference>
<dbReference type="Pfam" id="PF13392">
    <property type="entry name" value="HNH_3"/>
    <property type="match status" value="1"/>
</dbReference>
<proteinExistence type="predicted"/>
<evidence type="ECO:0000259" key="1">
    <source>
        <dbReference type="SMART" id="SM00507"/>
    </source>
</evidence>
<sequence>MEKEIWQNIPEYENYKVSNFGNVRSFKNTKYVNGLPLKVQEDRAGYLKIIVWKYGKQKTLKLHRLVCELFNGESPEGKEQVNHIDGNKRNNHYTNLEWTSSSENTLHAYENGLKNHSRNKRAIVQKSLKDEIINIYSSLSEGAIAVGGNTYGISMACKNKFKSYKGYVWNYVD</sequence>
<dbReference type="GO" id="GO:0016788">
    <property type="term" value="F:hydrolase activity, acting on ester bonds"/>
    <property type="evidence" value="ECO:0007669"/>
    <property type="project" value="InterPro"/>
</dbReference>
<feature type="domain" description="HNH nuclease" evidence="1">
    <location>
        <begin position="56"/>
        <end position="105"/>
    </location>
</feature>
<organism evidence="2 3">
    <name type="scientific">Priestia megaterium</name>
    <name type="common">Bacillus megaterium</name>
    <dbReference type="NCBI Taxonomy" id="1404"/>
    <lineage>
        <taxon>Bacteria</taxon>
        <taxon>Bacillati</taxon>
        <taxon>Bacillota</taxon>
        <taxon>Bacilli</taxon>
        <taxon>Bacillales</taxon>
        <taxon>Bacillaceae</taxon>
        <taxon>Priestia</taxon>
    </lineage>
</organism>
<dbReference type="Pfam" id="PF07463">
    <property type="entry name" value="NUMOD4"/>
    <property type="match status" value="1"/>
</dbReference>
<evidence type="ECO:0000313" key="3">
    <source>
        <dbReference type="Proteomes" id="UP000501868"/>
    </source>
</evidence>